<name>A0AAN8FDA5_TRICO</name>
<sequence length="187" mass="21087">MWSHITNFCDKVWNGGRKRQKNETGTGARGMRPLDSPPDAEIMEAAEIEFIREVEDGAASLPDIGTEAVEIQEEDEDNEGTAGPSRRVTRRNRRVTARTTQENLDNTCHHVLSKRALKRVIREIITQLHPDCKYRVSAEAYDALQEASEIFLVELFKRANTCAVHSGRVTVMVKDARVEKQLGKLNA</sequence>
<dbReference type="GO" id="GO:0030527">
    <property type="term" value="F:structural constituent of chromatin"/>
    <property type="evidence" value="ECO:0007669"/>
    <property type="project" value="InterPro"/>
</dbReference>
<dbReference type="GO" id="GO:0046982">
    <property type="term" value="F:protein heterodimerization activity"/>
    <property type="evidence" value="ECO:0007669"/>
    <property type="project" value="InterPro"/>
</dbReference>
<feature type="domain" description="Core Histone H2A/H2B/H3" evidence="3">
    <location>
        <begin position="104"/>
        <end position="175"/>
    </location>
</feature>
<keyword evidence="5" id="KW-1185">Reference proteome</keyword>
<evidence type="ECO:0000313" key="5">
    <source>
        <dbReference type="Proteomes" id="UP001331761"/>
    </source>
</evidence>
<dbReference type="AlphaFoldDB" id="A0AAN8FDA5"/>
<evidence type="ECO:0000313" key="4">
    <source>
        <dbReference type="EMBL" id="KAK5967060.1"/>
    </source>
</evidence>
<dbReference type="InterPro" id="IPR000164">
    <property type="entry name" value="Histone_H3/CENP-A"/>
</dbReference>
<dbReference type="EMBL" id="WIXE01022838">
    <property type="protein sequence ID" value="KAK5967060.1"/>
    <property type="molecule type" value="Genomic_DNA"/>
</dbReference>
<protein>
    <recommendedName>
        <fullName evidence="3">Core Histone H2A/H2B/H3 domain-containing protein</fullName>
    </recommendedName>
</protein>
<dbReference type="GO" id="GO:0000786">
    <property type="term" value="C:nucleosome"/>
    <property type="evidence" value="ECO:0007669"/>
    <property type="project" value="InterPro"/>
</dbReference>
<dbReference type="Pfam" id="PF00125">
    <property type="entry name" value="Histone"/>
    <property type="match status" value="1"/>
</dbReference>
<comment type="caution">
    <text evidence="4">The sequence shown here is derived from an EMBL/GenBank/DDBJ whole genome shotgun (WGS) entry which is preliminary data.</text>
</comment>
<dbReference type="SMART" id="SM00428">
    <property type="entry name" value="H3"/>
    <property type="match status" value="1"/>
</dbReference>
<evidence type="ECO:0000256" key="2">
    <source>
        <dbReference type="SAM" id="MobiDB-lite"/>
    </source>
</evidence>
<accession>A0AAN8FDA5</accession>
<feature type="region of interest" description="Disordered" evidence="2">
    <location>
        <begin position="15"/>
        <end position="38"/>
    </location>
</feature>
<dbReference type="InterPro" id="IPR009072">
    <property type="entry name" value="Histone-fold"/>
</dbReference>
<dbReference type="InterPro" id="IPR007125">
    <property type="entry name" value="H2A/H2B/H3"/>
</dbReference>
<dbReference type="Proteomes" id="UP001331761">
    <property type="component" value="Unassembled WGS sequence"/>
</dbReference>
<gene>
    <name evidence="4" type="ORF">GCK32_002129</name>
</gene>
<proteinExistence type="inferred from homology"/>
<comment type="similarity">
    <text evidence="1">Belongs to the histone H3 family.</text>
</comment>
<evidence type="ECO:0000259" key="3">
    <source>
        <dbReference type="Pfam" id="PF00125"/>
    </source>
</evidence>
<reference evidence="4 5" key="1">
    <citation type="submission" date="2019-10" db="EMBL/GenBank/DDBJ databases">
        <title>Assembly and Annotation for the nematode Trichostrongylus colubriformis.</title>
        <authorList>
            <person name="Martin J."/>
        </authorList>
    </citation>
    <scope>NUCLEOTIDE SEQUENCE [LARGE SCALE GENOMIC DNA]</scope>
    <source>
        <strain evidence="4">G859</strain>
        <tissue evidence="4">Whole worm</tissue>
    </source>
</reference>
<dbReference type="GO" id="GO:0003677">
    <property type="term" value="F:DNA binding"/>
    <property type="evidence" value="ECO:0007669"/>
    <property type="project" value="InterPro"/>
</dbReference>
<organism evidence="4 5">
    <name type="scientific">Trichostrongylus colubriformis</name>
    <name type="common">Black scour worm</name>
    <dbReference type="NCBI Taxonomy" id="6319"/>
    <lineage>
        <taxon>Eukaryota</taxon>
        <taxon>Metazoa</taxon>
        <taxon>Ecdysozoa</taxon>
        <taxon>Nematoda</taxon>
        <taxon>Chromadorea</taxon>
        <taxon>Rhabditida</taxon>
        <taxon>Rhabditina</taxon>
        <taxon>Rhabditomorpha</taxon>
        <taxon>Strongyloidea</taxon>
        <taxon>Trichostrongylidae</taxon>
        <taxon>Trichostrongylus</taxon>
    </lineage>
</organism>
<evidence type="ECO:0000256" key="1">
    <source>
        <dbReference type="ARBA" id="ARBA00010343"/>
    </source>
</evidence>
<dbReference type="PANTHER" id="PTHR11426">
    <property type="entry name" value="HISTONE H3"/>
    <property type="match status" value="1"/>
</dbReference>
<dbReference type="Gene3D" id="1.10.20.10">
    <property type="entry name" value="Histone, subunit A"/>
    <property type="match status" value="1"/>
</dbReference>
<feature type="region of interest" description="Disordered" evidence="2">
    <location>
        <begin position="69"/>
        <end position="95"/>
    </location>
</feature>
<dbReference type="SUPFAM" id="SSF47113">
    <property type="entry name" value="Histone-fold"/>
    <property type="match status" value="1"/>
</dbReference>
<feature type="compositionally biased region" description="Acidic residues" evidence="2">
    <location>
        <begin position="70"/>
        <end position="79"/>
    </location>
</feature>